<dbReference type="Proteomes" id="UP001429580">
    <property type="component" value="Unassembled WGS sequence"/>
</dbReference>
<protein>
    <submittedName>
        <fullName evidence="8">DNA invertase Pin-like site-specific DNA recombinase</fullName>
    </submittedName>
</protein>
<comment type="caution">
    <text evidence="8">The sequence shown here is derived from an EMBL/GenBank/DDBJ whole genome shotgun (WGS) entry which is preliminary data.</text>
</comment>
<organism evidence="8 9">
    <name type="scientific">Pseudochelatococcus lubricantis</name>
    <dbReference type="NCBI Taxonomy" id="1538102"/>
    <lineage>
        <taxon>Bacteria</taxon>
        <taxon>Pseudomonadati</taxon>
        <taxon>Pseudomonadota</taxon>
        <taxon>Alphaproteobacteria</taxon>
        <taxon>Hyphomicrobiales</taxon>
        <taxon>Chelatococcaceae</taxon>
        <taxon>Pseudochelatococcus</taxon>
    </lineage>
</organism>
<proteinExistence type="inferred from homology"/>
<dbReference type="InterPro" id="IPR006120">
    <property type="entry name" value="Resolvase_HTH_dom"/>
</dbReference>
<evidence type="ECO:0000256" key="2">
    <source>
        <dbReference type="ARBA" id="ARBA00022908"/>
    </source>
</evidence>
<dbReference type="InterPro" id="IPR050639">
    <property type="entry name" value="SSR_resolvase"/>
</dbReference>
<dbReference type="Pfam" id="PF00239">
    <property type="entry name" value="Resolvase"/>
    <property type="match status" value="1"/>
</dbReference>
<reference evidence="8 9" key="1">
    <citation type="submission" date="2020-03" db="EMBL/GenBank/DDBJ databases">
        <title>Genomic Encyclopedia of Type Strains, Phase IV (KMG-IV): sequencing the most valuable type-strain genomes for metagenomic binning, comparative biology and taxonomic classification.</title>
        <authorList>
            <person name="Goeker M."/>
        </authorList>
    </citation>
    <scope>NUCLEOTIDE SEQUENCE [LARGE SCALE GENOMIC DNA]</scope>
    <source>
        <strain evidence="8 9">DSM 103870</strain>
    </source>
</reference>
<evidence type="ECO:0000313" key="8">
    <source>
        <dbReference type="EMBL" id="NIJ58464.1"/>
    </source>
</evidence>
<dbReference type="EMBL" id="JAASQI010000005">
    <property type="protein sequence ID" value="NIJ58464.1"/>
    <property type="molecule type" value="Genomic_DNA"/>
</dbReference>
<evidence type="ECO:0000256" key="1">
    <source>
        <dbReference type="ARBA" id="ARBA00009913"/>
    </source>
</evidence>
<dbReference type="PROSITE" id="PS00397">
    <property type="entry name" value="RECOMBINASES_1"/>
    <property type="match status" value="1"/>
</dbReference>
<name>A0ABX0V2Z0_9HYPH</name>
<dbReference type="Gene3D" id="1.10.10.60">
    <property type="entry name" value="Homeodomain-like"/>
    <property type="match status" value="1"/>
</dbReference>
<dbReference type="PROSITE" id="PS51736">
    <property type="entry name" value="RECOMBINASES_3"/>
    <property type="match status" value="1"/>
</dbReference>
<evidence type="ECO:0000256" key="3">
    <source>
        <dbReference type="ARBA" id="ARBA00023125"/>
    </source>
</evidence>
<dbReference type="InterPro" id="IPR006118">
    <property type="entry name" value="Recombinase_CS"/>
</dbReference>
<dbReference type="CDD" id="cd03768">
    <property type="entry name" value="SR_ResInv"/>
    <property type="match status" value="1"/>
</dbReference>
<dbReference type="PANTHER" id="PTHR30461">
    <property type="entry name" value="DNA-INVERTASE FROM LAMBDOID PROPHAGE"/>
    <property type="match status" value="1"/>
</dbReference>
<feature type="active site" description="O-(5'-phospho-DNA)-serine intermediate" evidence="5">
    <location>
        <position position="10"/>
    </location>
</feature>
<gene>
    <name evidence="8" type="ORF">FHS82_002312</name>
</gene>
<feature type="domain" description="Resolvase/invertase-type recombinase catalytic" evidence="7">
    <location>
        <begin position="2"/>
        <end position="149"/>
    </location>
</feature>
<dbReference type="PROSITE" id="PS00398">
    <property type="entry name" value="RECOMBINASES_2"/>
    <property type="match status" value="1"/>
</dbReference>
<evidence type="ECO:0000259" key="7">
    <source>
        <dbReference type="PROSITE" id="PS51736"/>
    </source>
</evidence>
<accession>A0ABX0V2Z0</accession>
<evidence type="ECO:0000256" key="6">
    <source>
        <dbReference type="SAM" id="MobiDB-lite"/>
    </source>
</evidence>
<keyword evidence="2" id="KW-0229">DNA integration</keyword>
<evidence type="ECO:0000313" key="9">
    <source>
        <dbReference type="Proteomes" id="UP001429580"/>
    </source>
</evidence>
<keyword evidence="3" id="KW-0238">DNA-binding</keyword>
<dbReference type="InterPro" id="IPR036162">
    <property type="entry name" value="Resolvase-like_N_sf"/>
</dbReference>
<dbReference type="PANTHER" id="PTHR30461:SF2">
    <property type="entry name" value="SERINE RECOMBINASE PINE-RELATED"/>
    <property type="match status" value="1"/>
</dbReference>
<dbReference type="RefSeq" id="WP_166952779.1">
    <property type="nucleotide sequence ID" value="NZ_JAASQI010000005.1"/>
</dbReference>
<dbReference type="SMART" id="SM00857">
    <property type="entry name" value="Resolvase"/>
    <property type="match status" value="1"/>
</dbReference>
<keyword evidence="9" id="KW-1185">Reference proteome</keyword>
<dbReference type="SUPFAM" id="SSF53041">
    <property type="entry name" value="Resolvase-like"/>
    <property type="match status" value="1"/>
</dbReference>
<dbReference type="Pfam" id="PF02796">
    <property type="entry name" value="HTH_7"/>
    <property type="match status" value="1"/>
</dbReference>
<comment type="similarity">
    <text evidence="1">Belongs to the site-specific recombinase resolvase family.</text>
</comment>
<dbReference type="Gene3D" id="3.40.50.1390">
    <property type="entry name" value="Resolvase, N-terminal catalytic domain"/>
    <property type="match status" value="1"/>
</dbReference>
<feature type="region of interest" description="Disordered" evidence="6">
    <location>
        <begin position="136"/>
        <end position="156"/>
    </location>
</feature>
<evidence type="ECO:0000256" key="5">
    <source>
        <dbReference type="PROSITE-ProRule" id="PRU10137"/>
    </source>
</evidence>
<evidence type="ECO:0000256" key="4">
    <source>
        <dbReference type="ARBA" id="ARBA00023172"/>
    </source>
</evidence>
<sequence length="210" mass="23204">MSTILYARVSTADQTLDHQRTQAEAAEFKIDTVVADHGVSGVNTRLADRPQGKRLFDILRRGDVLVVRWVDRLGRNYRDVTEVTRQFMDRGVIVRTVINNMTFDGATADPMQMAVRDALIAFMAATAQAQAEATKEAQRAGIDARKGDTERYRGKKPSYDRENFGAVVNMLAMGEGASAISKATGLTRQTVLRIRDDRTGAEAALARWGL</sequence>
<keyword evidence="4" id="KW-0233">DNA recombination</keyword>
<dbReference type="InterPro" id="IPR006119">
    <property type="entry name" value="Resolv_N"/>
</dbReference>